<feature type="transmembrane region" description="Helical" evidence="1">
    <location>
        <begin position="206"/>
        <end position="225"/>
    </location>
</feature>
<keyword evidence="1" id="KW-0812">Transmembrane</keyword>
<name>A0ABY4JI17_9BACI</name>
<dbReference type="EMBL" id="CP096034">
    <property type="protein sequence ID" value="UPM53092.1"/>
    <property type="molecule type" value="Genomic_DNA"/>
</dbReference>
<gene>
    <name evidence="2" type="ORF">MY490_14870</name>
</gene>
<protein>
    <submittedName>
        <fullName evidence="2">DUF1189 domain-containing protein</fullName>
    </submittedName>
</protein>
<dbReference type="Pfam" id="PF06691">
    <property type="entry name" value="DUF1189"/>
    <property type="match status" value="1"/>
</dbReference>
<accession>A0ABY4JI17</accession>
<dbReference type="Proteomes" id="UP000830639">
    <property type="component" value="Chromosome"/>
</dbReference>
<evidence type="ECO:0000313" key="3">
    <source>
        <dbReference type="Proteomes" id="UP000830639"/>
    </source>
</evidence>
<reference evidence="2 3" key="1">
    <citation type="submission" date="2022-04" db="EMBL/GenBank/DDBJ databases">
        <title>Mechanism of arsenic methylation and mitigation arsenic toxicity by Bacillus sp. LH14 from an Arsenic-Contaminated Paddy Soil.</title>
        <authorList>
            <person name="Wang D."/>
        </authorList>
    </citation>
    <scope>NUCLEOTIDE SEQUENCE [LARGE SCALE GENOMIC DNA]</scope>
    <source>
        <strain evidence="2 3">LH14</strain>
    </source>
</reference>
<feature type="transmembrane region" description="Helical" evidence="1">
    <location>
        <begin position="170"/>
        <end position="194"/>
    </location>
</feature>
<keyword evidence="1" id="KW-0472">Membrane</keyword>
<proteinExistence type="predicted"/>
<evidence type="ECO:0000256" key="1">
    <source>
        <dbReference type="SAM" id="Phobius"/>
    </source>
</evidence>
<keyword evidence="1" id="KW-1133">Transmembrane helix</keyword>
<organism evidence="2 3">
    <name type="scientific">Gottfriedia acidiceleris</name>
    <dbReference type="NCBI Taxonomy" id="371036"/>
    <lineage>
        <taxon>Bacteria</taxon>
        <taxon>Bacillati</taxon>
        <taxon>Bacillota</taxon>
        <taxon>Bacilli</taxon>
        <taxon>Bacillales</taxon>
        <taxon>Bacillaceae</taxon>
        <taxon>Gottfriedia</taxon>
    </lineage>
</organism>
<feature type="transmembrane region" description="Helical" evidence="1">
    <location>
        <begin position="21"/>
        <end position="43"/>
    </location>
</feature>
<evidence type="ECO:0000313" key="2">
    <source>
        <dbReference type="EMBL" id="UPM53092.1"/>
    </source>
</evidence>
<dbReference type="RefSeq" id="WP_248266408.1">
    <property type="nucleotide sequence ID" value="NZ_CP096034.1"/>
</dbReference>
<dbReference type="InterPro" id="IPR009574">
    <property type="entry name" value="DUF1189"/>
</dbReference>
<feature type="transmembrane region" description="Helical" evidence="1">
    <location>
        <begin position="231"/>
        <end position="249"/>
    </location>
</feature>
<keyword evidence="3" id="KW-1185">Reference proteome</keyword>
<sequence>MIRRFFNNRFSLKGIYGTKDNKLIFVFIQCILVGSLIAFPLVFQIVQTDSERLSERVFAPFYENKEWQNEVPNCSFNKKLTCSIEKTRIIDNKNERLVIDPNDRFVLNDKEKITIILGKTQIHVNVLGFDLYGVYNSQLVDAFNLQNYNQLFIGVVSSVKMQAVAIAMQLLYPITIITNIIFIAIVALMSLLFNIGNSIKLTYKKFFSFLAYSATVPAIFALIVGTMISMAFVYIIFNFGFILFSYYIYRKYNRVA</sequence>